<protein>
    <recommendedName>
        <fullName evidence="3">Secretion system C-terminal sorting domain-containing protein</fullName>
    </recommendedName>
</protein>
<evidence type="ECO:0000313" key="5">
    <source>
        <dbReference type="Proteomes" id="UP001152749"/>
    </source>
</evidence>
<feature type="chain" id="PRO_5040835552" description="Secretion system C-terminal sorting domain-containing protein" evidence="2">
    <location>
        <begin position="20"/>
        <end position="356"/>
    </location>
</feature>
<reference evidence="4" key="1">
    <citation type="submission" date="2022-09" db="EMBL/GenBank/DDBJ databases">
        <authorList>
            <person name="Duchaud E."/>
        </authorList>
    </citation>
    <scope>NUCLEOTIDE SEQUENCE</scope>
    <source>
        <strain evidence="4">TRV642</strain>
    </source>
</reference>
<feature type="domain" description="Secretion system C-terminal sorting" evidence="3">
    <location>
        <begin position="286"/>
        <end position="354"/>
    </location>
</feature>
<dbReference type="NCBIfam" id="TIGR04183">
    <property type="entry name" value="Por_Secre_tail"/>
    <property type="match status" value="1"/>
</dbReference>
<gene>
    <name evidence="4" type="ORF">TRV642_2313</name>
</gene>
<dbReference type="RefSeq" id="WP_263363040.1">
    <property type="nucleotide sequence ID" value="NZ_OX336425.1"/>
</dbReference>
<dbReference type="Proteomes" id="UP001152749">
    <property type="component" value="Chromosome"/>
</dbReference>
<evidence type="ECO:0000256" key="2">
    <source>
        <dbReference type="SAM" id="SignalP"/>
    </source>
</evidence>
<name>A0A9W4X6H7_9FLAO</name>
<feature type="signal peptide" evidence="2">
    <location>
        <begin position="1"/>
        <end position="19"/>
    </location>
</feature>
<keyword evidence="1 2" id="KW-0732">Signal</keyword>
<dbReference type="Pfam" id="PF18962">
    <property type="entry name" value="Por_Secre_tail"/>
    <property type="match status" value="1"/>
</dbReference>
<dbReference type="EMBL" id="OX336425">
    <property type="protein sequence ID" value="CAI2767195.1"/>
    <property type="molecule type" value="Genomic_DNA"/>
</dbReference>
<evidence type="ECO:0000256" key="1">
    <source>
        <dbReference type="ARBA" id="ARBA00022729"/>
    </source>
</evidence>
<dbReference type="InterPro" id="IPR026444">
    <property type="entry name" value="Secre_tail"/>
</dbReference>
<proteinExistence type="predicted"/>
<organism evidence="4 5">
    <name type="scientific">Flavobacterium collinsii</name>
    <dbReference type="NCBI Taxonomy" id="1114861"/>
    <lineage>
        <taxon>Bacteria</taxon>
        <taxon>Pseudomonadati</taxon>
        <taxon>Bacteroidota</taxon>
        <taxon>Flavobacteriia</taxon>
        <taxon>Flavobacteriales</taxon>
        <taxon>Flavobacteriaceae</taxon>
        <taxon>Flavobacterium</taxon>
    </lineage>
</organism>
<sequence>MKKITFYFLLTFSFFEINAQVSAYTFSQSASEYKSITTGITLGVTRNEDQKFVNPANLSGGATETGPGFPIGFNFTYNGIVFDRVGVSTNGWISLGQSSLTPSVSMQTTSATHLYSVLSSTYVSTPAYLRNRIAGFHADLSGVLHQTIPSLSSNLRIATIGTAPNRSLVVQWNNYKYYSHTSDSNFDFQIILNETSNVVDIVYGTMRFTYSGSSAQVGLGGTESSDFNIRSTFLVNDWNYTVAGEDNSSYCSTNQQVKKPTSGNKFSWTPNKNLSTPTFDLSDLNVYPNPVKNILNLNYKDKIDNVKIFNLLGQEIINKNLNSNSDEIDMSQMLAGVYIAKITVDGDIKTLKIIKE</sequence>
<evidence type="ECO:0000313" key="4">
    <source>
        <dbReference type="EMBL" id="CAI2767195.1"/>
    </source>
</evidence>
<accession>A0A9W4X6H7</accession>
<dbReference type="AlphaFoldDB" id="A0A9W4X6H7"/>
<dbReference type="KEGG" id="fcs:TRV642_2313"/>
<evidence type="ECO:0000259" key="3">
    <source>
        <dbReference type="Pfam" id="PF18962"/>
    </source>
</evidence>